<dbReference type="GO" id="GO:0008270">
    <property type="term" value="F:zinc ion binding"/>
    <property type="evidence" value="ECO:0007669"/>
    <property type="project" value="UniProtKB-KW"/>
</dbReference>
<comment type="subunit">
    <text evidence="15">Component of the Smc5-Smc6 complex.</text>
</comment>
<dbReference type="Gene3D" id="1.10.10.10">
    <property type="entry name" value="Winged helix-like DNA-binding domain superfamily/Winged helix DNA-binding domain"/>
    <property type="match status" value="1"/>
</dbReference>
<comment type="caution">
    <text evidence="18">The sequence shown here is derived from an EMBL/GenBank/DDBJ whole genome shotgun (WGS) entry which is preliminary data.</text>
</comment>
<comment type="subcellular location">
    <subcellularLocation>
        <location evidence="2 15">Nucleus</location>
    </subcellularLocation>
</comment>
<dbReference type="Pfam" id="PF07574">
    <property type="entry name" value="SMC_Nse1"/>
    <property type="match status" value="1"/>
</dbReference>
<keyword evidence="7 15" id="KW-0479">Metal-binding</keyword>
<keyword evidence="14 15" id="KW-0539">Nucleus</keyword>
<dbReference type="Proteomes" id="UP000813385">
    <property type="component" value="Unassembled WGS sequence"/>
</dbReference>
<dbReference type="InterPro" id="IPR011513">
    <property type="entry name" value="Nse1"/>
</dbReference>
<feature type="region of interest" description="Disordered" evidence="16">
    <location>
        <begin position="141"/>
        <end position="174"/>
    </location>
</feature>
<evidence type="ECO:0000256" key="6">
    <source>
        <dbReference type="ARBA" id="ARBA00022679"/>
    </source>
</evidence>
<comment type="similarity">
    <text evidence="3 15">Belongs to the NSE1 family.</text>
</comment>
<dbReference type="OrthoDB" id="185455at2759"/>
<dbReference type="InterPro" id="IPR013083">
    <property type="entry name" value="Znf_RING/FYVE/PHD"/>
</dbReference>
<evidence type="ECO:0000256" key="8">
    <source>
        <dbReference type="ARBA" id="ARBA00022763"/>
    </source>
</evidence>
<dbReference type="GO" id="GO:0005634">
    <property type="term" value="C:nucleus"/>
    <property type="evidence" value="ECO:0007669"/>
    <property type="project" value="UniProtKB-SubCell"/>
</dbReference>
<dbReference type="CDD" id="cd16493">
    <property type="entry name" value="RING-CH-C4HC3_NSE1"/>
    <property type="match status" value="1"/>
</dbReference>
<feature type="compositionally biased region" description="Acidic residues" evidence="16">
    <location>
        <begin position="150"/>
        <end position="159"/>
    </location>
</feature>
<evidence type="ECO:0000256" key="7">
    <source>
        <dbReference type="ARBA" id="ARBA00022723"/>
    </source>
</evidence>
<reference evidence="18" key="1">
    <citation type="journal article" date="2021" name="Nat. Commun.">
        <title>Genetic determinants of endophytism in the Arabidopsis root mycobiome.</title>
        <authorList>
            <person name="Mesny F."/>
            <person name="Miyauchi S."/>
            <person name="Thiergart T."/>
            <person name="Pickel B."/>
            <person name="Atanasova L."/>
            <person name="Karlsson M."/>
            <person name="Huettel B."/>
            <person name="Barry K.W."/>
            <person name="Haridas S."/>
            <person name="Chen C."/>
            <person name="Bauer D."/>
            <person name="Andreopoulos W."/>
            <person name="Pangilinan J."/>
            <person name="LaButti K."/>
            <person name="Riley R."/>
            <person name="Lipzen A."/>
            <person name="Clum A."/>
            <person name="Drula E."/>
            <person name="Henrissat B."/>
            <person name="Kohler A."/>
            <person name="Grigoriev I.V."/>
            <person name="Martin F.M."/>
            <person name="Hacquard S."/>
        </authorList>
    </citation>
    <scope>NUCLEOTIDE SEQUENCE</scope>
    <source>
        <strain evidence="18">MPI-CAGE-AT-0016</strain>
    </source>
</reference>
<keyword evidence="19" id="KW-1185">Reference proteome</keyword>
<accession>A0A8K0TVC6</accession>
<dbReference type="GO" id="GO:0030915">
    <property type="term" value="C:Smc5-Smc6 complex"/>
    <property type="evidence" value="ECO:0007669"/>
    <property type="project" value="UniProtKB-UniRule"/>
</dbReference>
<dbReference type="EC" id="2.3.2.27" evidence="4 15"/>
<evidence type="ECO:0000256" key="3">
    <source>
        <dbReference type="ARBA" id="ARBA00010258"/>
    </source>
</evidence>
<evidence type="ECO:0000256" key="4">
    <source>
        <dbReference type="ARBA" id="ARBA00012483"/>
    </source>
</evidence>
<evidence type="ECO:0000256" key="13">
    <source>
        <dbReference type="ARBA" id="ARBA00023204"/>
    </source>
</evidence>
<evidence type="ECO:0000256" key="5">
    <source>
        <dbReference type="ARBA" id="ARBA00019422"/>
    </source>
</evidence>
<evidence type="ECO:0000313" key="19">
    <source>
        <dbReference type="Proteomes" id="UP000813385"/>
    </source>
</evidence>
<evidence type="ECO:0000259" key="17">
    <source>
        <dbReference type="Pfam" id="PF08746"/>
    </source>
</evidence>
<evidence type="ECO:0000256" key="15">
    <source>
        <dbReference type="RuleBase" id="RU368018"/>
    </source>
</evidence>
<evidence type="ECO:0000313" key="18">
    <source>
        <dbReference type="EMBL" id="KAH7375793.1"/>
    </source>
</evidence>
<keyword evidence="9 15" id="KW-0863">Zinc-finger</keyword>
<dbReference type="PANTHER" id="PTHR20973">
    <property type="entry name" value="NON-SMC ELEMENT 1-RELATED"/>
    <property type="match status" value="1"/>
</dbReference>
<evidence type="ECO:0000256" key="9">
    <source>
        <dbReference type="ARBA" id="ARBA00022771"/>
    </source>
</evidence>
<dbReference type="InterPro" id="IPR014857">
    <property type="entry name" value="Nse1_RING_C4HC3-type"/>
</dbReference>
<evidence type="ECO:0000256" key="10">
    <source>
        <dbReference type="ARBA" id="ARBA00022786"/>
    </source>
</evidence>
<dbReference type="PANTHER" id="PTHR20973:SF0">
    <property type="entry name" value="NON-STRUCTURAL MAINTENANCE OF CHROMOSOMES ELEMENT 1 HOMOLOG"/>
    <property type="match status" value="1"/>
</dbReference>
<evidence type="ECO:0000256" key="16">
    <source>
        <dbReference type="SAM" id="MobiDB-lite"/>
    </source>
</evidence>
<dbReference type="GO" id="GO:0061630">
    <property type="term" value="F:ubiquitin protein ligase activity"/>
    <property type="evidence" value="ECO:0007669"/>
    <property type="project" value="UniProtKB-EC"/>
</dbReference>
<feature type="compositionally biased region" description="Low complexity" evidence="16">
    <location>
        <begin position="160"/>
        <end position="169"/>
    </location>
</feature>
<sequence>MAAVPGSYNDGNRAFLQAFMARGVLTFRDARPILAAIYTAEDDREVAPEDVTQADFESYMNAASQAISFFDYEIRSTVHQVTKQRVHALVNTTSDPMTQFATTYTADELAFVKRLLDCICDTNNTPRMELMCIASMEATKLSRPKKPTNQDDEGDDDADGATQQTQAADKGLKHSEVERMMHRLVSEAWLEESPNNFYSLTPRALMELKTWLVESYNDPDAGPQEWQRIKFCKACKEIVTHGKRCAERDCTFRLHNICEEAFWRTQRTKECPQCKKDWSGRHYVGEKAVTTTERWQIGRRQSGGGARGRCRQSNGAEEEMDEDDEE</sequence>
<dbReference type="Gene3D" id="3.90.1150.220">
    <property type="match status" value="1"/>
</dbReference>
<evidence type="ECO:0000256" key="1">
    <source>
        <dbReference type="ARBA" id="ARBA00000900"/>
    </source>
</evidence>
<name>A0A8K0TVC6_9PEZI</name>
<dbReference type="Gene3D" id="3.30.40.10">
    <property type="entry name" value="Zinc/RING finger domain, C3HC4 (zinc finger)"/>
    <property type="match status" value="1"/>
</dbReference>
<gene>
    <name evidence="18" type="ORF">B0T11DRAFT_270997</name>
</gene>
<keyword evidence="12 15" id="KW-0233">DNA recombination</keyword>
<keyword evidence="11 15" id="KW-0862">Zinc</keyword>
<evidence type="ECO:0000256" key="11">
    <source>
        <dbReference type="ARBA" id="ARBA00022833"/>
    </source>
</evidence>
<evidence type="ECO:0000256" key="14">
    <source>
        <dbReference type="ARBA" id="ARBA00023242"/>
    </source>
</evidence>
<keyword evidence="13 15" id="KW-0234">DNA repair</keyword>
<comment type="catalytic activity">
    <reaction evidence="1 15">
        <text>S-ubiquitinyl-[E2 ubiquitin-conjugating enzyme]-L-cysteine + [acceptor protein]-L-lysine = [E2 ubiquitin-conjugating enzyme]-L-cysteine + N(6)-ubiquitinyl-[acceptor protein]-L-lysine.</text>
        <dbReference type="EC" id="2.3.2.27"/>
    </reaction>
</comment>
<feature type="region of interest" description="Disordered" evidence="16">
    <location>
        <begin position="296"/>
        <end position="326"/>
    </location>
</feature>
<proteinExistence type="inferred from homology"/>
<dbReference type="InterPro" id="IPR036388">
    <property type="entry name" value="WH-like_DNA-bd_sf"/>
</dbReference>
<keyword evidence="6 15" id="KW-0808">Transferase</keyword>
<dbReference type="SUPFAM" id="SSF57850">
    <property type="entry name" value="RING/U-box"/>
    <property type="match status" value="1"/>
</dbReference>
<dbReference type="AlphaFoldDB" id="A0A8K0TVC6"/>
<feature type="domain" description="Non-structural maintenance of chromosomes element 1 RING C4HC3-type" evidence="17">
    <location>
        <begin position="232"/>
        <end position="274"/>
    </location>
</feature>
<evidence type="ECO:0000256" key="12">
    <source>
        <dbReference type="ARBA" id="ARBA00023172"/>
    </source>
</evidence>
<keyword evidence="10 15" id="KW-0833">Ubl conjugation pathway</keyword>
<organism evidence="18 19">
    <name type="scientific">Plectosphaerella cucumerina</name>
    <dbReference type="NCBI Taxonomy" id="40658"/>
    <lineage>
        <taxon>Eukaryota</taxon>
        <taxon>Fungi</taxon>
        <taxon>Dikarya</taxon>
        <taxon>Ascomycota</taxon>
        <taxon>Pezizomycotina</taxon>
        <taxon>Sordariomycetes</taxon>
        <taxon>Hypocreomycetidae</taxon>
        <taxon>Glomerellales</taxon>
        <taxon>Plectosphaerellaceae</taxon>
        <taxon>Plectosphaerella</taxon>
    </lineage>
</organism>
<comment type="function">
    <text evidence="15">Acts in a DNA repair pathway for removal of UV-induced DNA damage that is distinct from classical nucleotide excision repair and in repair of ionizing radiation damage. Functions in homologous recombination repair of DNA double strand breaks and in recovery of stalled replication forks.</text>
</comment>
<dbReference type="Pfam" id="PF08746">
    <property type="entry name" value="zf-RING-like"/>
    <property type="match status" value="1"/>
</dbReference>
<evidence type="ECO:0000256" key="2">
    <source>
        <dbReference type="ARBA" id="ARBA00004123"/>
    </source>
</evidence>
<dbReference type="GO" id="GO:0000724">
    <property type="term" value="P:double-strand break repair via homologous recombination"/>
    <property type="evidence" value="ECO:0007669"/>
    <property type="project" value="TreeGrafter"/>
</dbReference>
<protein>
    <recommendedName>
        <fullName evidence="5 15">Non-structural maintenance of chromosomes element 1 homolog</fullName>
        <ecNumber evidence="4 15">2.3.2.27</ecNumber>
    </recommendedName>
</protein>
<keyword evidence="8 15" id="KW-0227">DNA damage</keyword>
<feature type="compositionally biased region" description="Acidic residues" evidence="16">
    <location>
        <begin position="316"/>
        <end position="326"/>
    </location>
</feature>
<dbReference type="EMBL" id="JAGPXD010000001">
    <property type="protein sequence ID" value="KAH7375793.1"/>
    <property type="molecule type" value="Genomic_DNA"/>
</dbReference>